<protein>
    <recommendedName>
        <fullName evidence="1">DNA mimic protein DMP19 C-terminal domain-containing protein</fullName>
    </recommendedName>
</protein>
<accession>A0AAW8D8C9</accession>
<dbReference type="Gene3D" id="1.20.1420.60">
    <property type="match status" value="1"/>
</dbReference>
<dbReference type="AlphaFoldDB" id="A0AAW8D8C9"/>
<evidence type="ECO:0000259" key="1">
    <source>
        <dbReference type="Pfam" id="PF14300"/>
    </source>
</evidence>
<dbReference type="InterPro" id="IPR025402">
    <property type="entry name" value="DMP19_C"/>
</dbReference>
<comment type="caution">
    <text evidence="2">The sequence shown here is derived from an EMBL/GenBank/DDBJ whole genome shotgun (WGS) entry which is preliminary data.</text>
</comment>
<sequence length="167" mass="18761">MSILAKNFSRRTSRGGTPLIVIAKSELDADERARFWAFALHLAEHRKLQKQKKYQPFWLAHQYDVQVSNGGHLQYFHNCGMEGVGATLSILAQIGARTQAVALAQCWDLAKRTPVHNVSSLEEYSALAQERSFDEQDDMYFAASPPIQTLLEAYFESLIAESVAVDD</sequence>
<reference evidence="2" key="1">
    <citation type="submission" date="2023-07" db="EMBL/GenBank/DDBJ databases">
        <title>Sorghum-associated microbial communities from plants grown in Nebraska, USA.</title>
        <authorList>
            <person name="Schachtman D."/>
        </authorList>
    </citation>
    <scope>NUCLEOTIDE SEQUENCE</scope>
    <source>
        <strain evidence="2">DS3754</strain>
    </source>
</reference>
<dbReference type="RefSeq" id="WP_307601625.1">
    <property type="nucleotide sequence ID" value="NZ_JAUSRD010000021.1"/>
</dbReference>
<dbReference type="Proteomes" id="UP001242045">
    <property type="component" value="Unassembled WGS sequence"/>
</dbReference>
<organism evidence="2 3">
    <name type="scientific">Variovorax boronicumulans</name>
    <dbReference type="NCBI Taxonomy" id="436515"/>
    <lineage>
        <taxon>Bacteria</taxon>
        <taxon>Pseudomonadati</taxon>
        <taxon>Pseudomonadota</taxon>
        <taxon>Betaproteobacteria</taxon>
        <taxon>Burkholderiales</taxon>
        <taxon>Comamonadaceae</taxon>
        <taxon>Variovorax</taxon>
    </lineage>
</organism>
<name>A0AAW8D8C9_9BURK</name>
<proteinExistence type="predicted"/>
<feature type="domain" description="DNA mimic protein DMP19 C-terminal" evidence="1">
    <location>
        <begin position="55"/>
        <end position="156"/>
    </location>
</feature>
<dbReference type="EMBL" id="JAUSRD010000021">
    <property type="protein sequence ID" value="MDP9896819.1"/>
    <property type="molecule type" value="Genomic_DNA"/>
</dbReference>
<evidence type="ECO:0000313" key="3">
    <source>
        <dbReference type="Proteomes" id="UP001242045"/>
    </source>
</evidence>
<gene>
    <name evidence="2" type="ORF">J2W31_005960</name>
</gene>
<evidence type="ECO:0000313" key="2">
    <source>
        <dbReference type="EMBL" id="MDP9896819.1"/>
    </source>
</evidence>
<dbReference type="Pfam" id="PF14300">
    <property type="entry name" value="DMP19"/>
    <property type="match status" value="1"/>
</dbReference>